<dbReference type="Pfam" id="PF00319">
    <property type="entry name" value="SRF-TF"/>
    <property type="match status" value="1"/>
</dbReference>
<reference evidence="9" key="1">
    <citation type="submission" date="2025-08" db="UniProtKB">
        <authorList>
            <consortium name="RefSeq"/>
        </authorList>
    </citation>
    <scope>IDENTIFICATION</scope>
    <source>
        <tissue evidence="9">Leaves</tissue>
    </source>
</reference>
<proteinExistence type="predicted"/>
<sequence length="383" mass="42952">MEKKALKSSKSKQSLNSKVSFKVCKNRVAGIKKKAMELALLCDIPVCVVIIDPSGKIQTWPENHNDVQSVLDEYSEKEQARSLSAKNREHPPKKSTDGEIDPVELVKILDSKIEAIKNKIEERMVKNGAAAINVAEIDKMHPLKKSTDGEIDRVQLVKILDSKIEAIKSKIEERIVKNGAAAINVAEIDKMDNAVDLFDFDQYEIDNAAEYLDAIDFLDQEETENPGKVLDFVDLDPDQDEKTSTLIQSPHQEEISQKRRFLGSGFSDWEESSTDFSDWDQLCTDWEKFSGDFGEGAEVSTDFEVRRQIPIDSDFDMLPQLQNSDPIGSSYENPLLTGYEFPQIPLETDIAMDDPMAELLQFGDFLSGDVGNSDFSIPLMAGF</sequence>
<name>A0ABM4V4R2_COFAR</name>
<gene>
    <name evidence="9" type="primary">LOC140010862</name>
</gene>
<feature type="region of interest" description="Disordered" evidence="6">
    <location>
        <begin position="78"/>
        <end position="98"/>
    </location>
</feature>
<comment type="subcellular location">
    <subcellularLocation>
        <location evidence="1">Nucleus</location>
    </subcellularLocation>
</comment>
<evidence type="ECO:0000256" key="5">
    <source>
        <dbReference type="ARBA" id="ARBA00023242"/>
    </source>
</evidence>
<dbReference type="InterPro" id="IPR002100">
    <property type="entry name" value="TF_MADSbox"/>
</dbReference>
<organism evidence="8 9">
    <name type="scientific">Coffea arabica</name>
    <name type="common">Arabian coffee</name>
    <dbReference type="NCBI Taxonomy" id="13443"/>
    <lineage>
        <taxon>Eukaryota</taxon>
        <taxon>Viridiplantae</taxon>
        <taxon>Streptophyta</taxon>
        <taxon>Embryophyta</taxon>
        <taxon>Tracheophyta</taxon>
        <taxon>Spermatophyta</taxon>
        <taxon>Magnoliopsida</taxon>
        <taxon>eudicotyledons</taxon>
        <taxon>Gunneridae</taxon>
        <taxon>Pentapetalae</taxon>
        <taxon>asterids</taxon>
        <taxon>lamiids</taxon>
        <taxon>Gentianales</taxon>
        <taxon>Rubiaceae</taxon>
        <taxon>Ixoroideae</taxon>
        <taxon>Gardenieae complex</taxon>
        <taxon>Bertiereae - Coffeeae clade</taxon>
        <taxon>Coffeeae</taxon>
        <taxon>Coffea</taxon>
    </lineage>
</organism>
<evidence type="ECO:0000259" key="7">
    <source>
        <dbReference type="PROSITE" id="PS50066"/>
    </source>
</evidence>
<keyword evidence="5" id="KW-0539">Nucleus</keyword>
<dbReference type="Gene3D" id="3.40.1810.10">
    <property type="entry name" value="Transcription factor, MADS-box"/>
    <property type="match status" value="1"/>
</dbReference>
<keyword evidence="2" id="KW-0805">Transcription regulation</keyword>
<feature type="domain" description="MADS-box" evidence="7">
    <location>
        <begin position="27"/>
        <end position="64"/>
    </location>
</feature>
<dbReference type="RefSeq" id="XP_071914515.1">
    <property type="nucleotide sequence ID" value="XM_072058414.1"/>
</dbReference>
<dbReference type="PROSITE" id="PS50066">
    <property type="entry name" value="MADS_BOX_2"/>
    <property type="match status" value="1"/>
</dbReference>
<keyword evidence="3" id="KW-0238">DNA-binding</keyword>
<accession>A0ABM4V4R2</accession>
<feature type="compositionally biased region" description="Basic and acidic residues" evidence="6">
    <location>
        <begin position="78"/>
        <end position="97"/>
    </location>
</feature>
<keyword evidence="4" id="KW-0804">Transcription</keyword>
<dbReference type="InterPro" id="IPR036879">
    <property type="entry name" value="TF_MADSbox_sf"/>
</dbReference>
<keyword evidence="8" id="KW-1185">Reference proteome</keyword>
<evidence type="ECO:0000256" key="6">
    <source>
        <dbReference type="SAM" id="MobiDB-lite"/>
    </source>
</evidence>
<evidence type="ECO:0000256" key="3">
    <source>
        <dbReference type="ARBA" id="ARBA00023125"/>
    </source>
</evidence>
<dbReference type="Proteomes" id="UP001652660">
    <property type="component" value="Chromosome 7e"/>
</dbReference>
<protein>
    <recommendedName>
        <fullName evidence="7">MADS-box domain-containing protein</fullName>
    </recommendedName>
</protein>
<evidence type="ECO:0000313" key="9">
    <source>
        <dbReference type="RefSeq" id="XP_071914515.1"/>
    </source>
</evidence>
<evidence type="ECO:0000256" key="4">
    <source>
        <dbReference type="ARBA" id="ARBA00023163"/>
    </source>
</evidence>
<evidence type="ECO:0000313" key="8">
    <source>
        <dbReference type="Proteomes" id="UP001652660"/>
    </source>
</evidence>
<dbReference type="SMART" id="SM00432">
    <property type="entry name" value="MADS"/>
    <property type="match status" value="1"/>
</dbReference>
<dbReference type="SUPFAM" id="SSF55455">
    <property type="entry name" value="SRF-like"/>
    <property type="match status" value="1"/>
</dbReference>
<dbReference type="GeneID" id="140010862"/>
<evidence type="ECO:0000256" key="2">
    <source>
        <dbReference type="ARBA" id="ARBA00023015"/>
    </source>
</evidence>
<evidence type="ECO:0000256" key="1">
    <source>
        <dbReference type="ARBA" id="ARBA00004123"/>
    </source>
</evidence>